<protein>
    <submittedName>
        <fullName evidence="3">Ovule protein</fullName>
    </submittedName>
</protein>
<evidence type="ECO:0000256" key="1">
    <source>
        <dbReference type="SAM" id="Phobius"/>
    </source>
</evidence>
<proteinExistence type="predicted"/>
<evidence type="ECO:0000313" key="3">
    <source>
        <dbReference type="WBParaSite" id="HCON_00182440-00001"/>
    </source>
</evidence>
<name>A0A7I4Z373_HAECO</name>
<sequence length="165" mass="18706">MYSASDSIRLCVRVSAIPFNHHFGTAGLFKYFIHKFSIASPTTDHSFSGLLFNSLAIAFASIKSAIYLASRTTLTHSALVSTTFHGNPYHYIIHKFGVSACMYVCMYVCLYVCSTWNSDHLKNTLKIAHLEWLHAALVTTTCYLHRHHFLLSRESIRFCLSVYLS</sequence>
<feature type="transmembrane region" description="Helical" evidence="1">
    <location>
        <begin position="89"/>
        <end position="113"/>
    </location>
</feature>
<accession>A0A7I4Z373</accession>
<evidence type="ECO:0000313" key="2">
    <source>
        <dbReference type="Proteomes" id="UP000025227"/>
    </source>
</evidence>
<keyword evidence="1" id="KW-0472">Membrane</keyword>
<keyword evidence="1" id="KW-1133">Transmembrane helix</keyword>
<keyword evidence="1" id="KW-0812">Transmembrane</keyword>
<dbReference type="Proteomes" id="UP000025227">
    <property type="component" value="Unplaced"/>
</dbReference>
<keyword evidence="2" id="KW-1185">Reference proteome</keyword>
<feature type="transmembrane region" description="Helical" evidence="1">
    <location>
        <begin position="50"/>
        <end position="69"/>
    </location>
</feature>
<organism evidence="2 3">
    <name type="scientific">Haemonchus contortus</name>
    <name type="common">Barber pole worm</name>
    <dbReference type="NCBI Taxonomy" id="6289"/>
    <lineage>
        <taxon>Eukaryota</taxon>
        <taxon>Metazoa</taxon>
        <taxon>Ecdysozoa</taxon>
        <taxon>Nematoda</taxon>
        <taxon>Chromadorea</taxon>
        <taxon>Rhabditida</taxon>
        <taxon>Rhabditina</taxon>
        <taxon>Rhabditomorpha</taxon>
        <taxon>Strongyloidea</taxon>
        <taxon>Trichostrongylidae</taxon>
        <taxon>Haemonchus</taxon>
    </lineage>
</organism>
<reference evidence="3" key="1">
    <citation type="submission" date="2020-12" db="UniProtKB">
        <authorList>
            <consortium name="WormBaseParasite"/>
        </authorList>
    </citation>
    <scope>IDENTIFICATION</scope>
    <source>
        <strain evidence="3">MHco3</strain>
    </source>
</reference>
<dbReference type="AlphaFoldDB" id="A0A7I4Z373"/>
<dbReference type="WBParaSite" id="HCON_00182440-00001">
    <property type="protein sequence ID" value="HCON_00182440-00001"/>
    <property type="gene ID" value="HCON_00182440"/>
</dbReference>